<feature type="binding site" evidence="11">
    <location>
        <begin position="144"/>
        <end position="151"/>
    </location>
    <ligand>
        <name>ATP</name>
        <dbReference type="ChEBI" id="CHEBI:30616"/>
    </ligand>
</feature>
<evidence type="ECO:0000256" key="2">
    <source>
        <dbReference type="ARBA" id="ARBA00022490"/>
    </source>
</evidence>
<dbReference type="KEGG" id="pcoo:112860678"/>
<feature type="region of interest" description="Disordered" evidence="14">
    <location>
        <begin position="416"/>
        <end position="489"/>
    </location>
</feature>
<keyword evidence="4 11" id="KW-0547">Nucleotide-binding</keyword>
<accession>A0A6P6HV34</accession>
<protein>
    <recommendedName>
        <fullName evidence="12">Kinesin-like protein</fullName>
    </recommendedName>
</protein>
<dbReference type="SMART" id="SM00129">
    <property type="entry name" value="KISc"/>
    <property type="match status" value="1"/>
</dbReference>
<dbReference type="Gene3D" id="3.40.850.10">
    <property type="entry name" value="Kinesin motor domain"/>
    <property type="match status" value="1"/>
</dbReference>
<dbReference type="GO" id="GO:0008017">
    <property type="term" value="F:microtubule binding"/>
    <property type="evidence" value="ECO:0007669"/>
    <property type="project" value="InterPro"/>
</dbReference>
<dbReference type="GO" id="GO:0005929">
    <property type="term" value="C:cilium"/>
    <property type="evidence" value="ECO:0007669"/>
    <property type="project" value="UniProtKB-ARBA"/>
</dbReference>
<keyword evidence="16" id="KW-1185">Reference proteome</keyword>
<dbReference type="GO" id="GO:0005814">
    <property type="term" value="C:centriole"/>
    <property type="evidence" value="ECO:0007669"/>
    <property type="project" value="UniProtKB-ARBA"/>
</dbReference>
<dbReference type="SUPFAM" id="SSF52540">
    <property type="entry name" value="P-loop containing nucleoside triphosphate hydrolases"/>
    <property type="match status" value="1"/>
</dbReference>
<dbReference type="PROSITE" id="PS00411">
    <property type="entry name" value="KINESIN_MOTOR_1"/>
    <property type="match status" value="1"/>
</dbReference>
<evidence type="ECO:0000256" key="1">
    <source>
        <dbReference type="ARBA" id="ARBA00004245"/>
    </source>
</evidence>
<dbReference type="InterPro" id="IPR027640">
    <property type="entry name" value="Kinesin-like_fam"/>
</dbReference>
<dbReference type="CDD" id="cd01371">
    <property type="entry name" value="KISc_KIF3"/>
    <property type="match status" value="1"/>
</dbReference>
<dbReference type="GO" id="GO:0005829">
    <property type="term" value="C:cytosol"/>
    <property type="evidence" value="ECO:0007669"/>
    <property type="project" value="UniProtKB-ARBA"/>
</dbReference>
<feature type="domain" description="Kinesin motor" evidence="15">
    <location>
        <begin position="58"/>
        <end position="389"/>
    </location>
</feature>
<comment type="subcellular location">
    <subcellularLocation>
        <location evidence="1">Cytoplasm</location>
        <location evidence="1">Cytoskeleton</location>
    </subcellularLocation>
</comment>
<evidence type="ECO:0000256" key="12">
    <source>
        <dbReference type="RuleBase" id="RU000394"/>
    </source>
</evidence>
<dbReference type="GeneID" id="112860678"/>
<reference evidence="17" key="1">
    <citation type="submission" date="2025-08" db="UniProtKB">
        <authorList>
            <consortium name="RefSeq"/>
        </authorList>
    </citation>
    <scope>IDENTIFICATION</scope>
    <source>
        <tissue evidence="17">Blood</tissue>
    </source>
</reference>
<feature type="compositionally biased region" description="Basic residues" evidence="14">
    <location>
        <begin position="743"/>
        <end position="758"/>
    </location>
</feature>
<evidence type="ECO:0000256" key="10">
    <source>
        <dbReference type="ARBA" id="ARBA00065526"/>
    </source>
</evidence>
<dbReference type="PRINTS" id="PR00380">
    <property type="entry name" value="KINESINHEAVY"/>
</dbReference>
<dbReference type="GO" id="GO:0010970">
    <property type="term" value="P:transport along microtubule"/>
    <property type="evidence" value="ECO:0007669"/>
    <property type="project" value="UniProtKB-ARBA"/>
</dbReference>
<comment type="similarity">
    <text evidence="11 12">Belongs to the TRAFAC class myosin-kinesin ATPase superfamily. Kinesin family.</text>
</comment>
<dbReference type="GO" id="GO:0003777">
    <property type="term" value="F:microtubule motor activity"/>
    <property type="evidence" value="ECO:0007669"/>
    <property type="project" value="InterPro"/>
</dbReference>
<dbReference type="PROSITE" id="PS50067">
    <property type="entry name" value="KINESIN_MOTOR_2"/>
    <property type="match status" value="1"/>
</dbReference>
<evidence type="ECO:0000256" key="4">
    <source>
        <dbReference type="ARBA" id="ARBA00022741"/>
    </source>
</evidence>
<evidence type="ECO:0000256" key="8">
    <source>
        <dbReference type="ARBA" id="ARBA00023212"/>
    </source>
</evidence>
<evidence type="ECO:0000256" key="13">
    <source>
        <dbReference type="SAM" id="Coils"/>
    </source>
</evidence>
<keyword evidence="7 11" id="KW-0505">Motor protein</keyword>
<gene>
    <name evidence="17" type="primary">KIF3A</name>
</gene>
<dbReference type="GO" id="GO:0005524">
    <property type="term" value="F:ATP binding"/>
    <property type="evidence" value="ECO:0007669"/>
    <property type="project" value="UniProtKB-UniRule"/>
</dbReference>
<dbReference type="RefSeq" id="XP_025779727.1">
    <property type="nucleotide sequence ID" value="XM_025923942.1"/>
</dbReference>
<dbReference type="AlphaFoldDB" id="A0A6P6HV34"/>
<comment type="subunit">
    <text evidence="10">Heterodimer of KIF3A and KIF3B. Interacts with CIMAP3. Interacts with CLN3. Interacts with DCTN1. Interacts with FLCN. Interacts with AP3B1.</text>
</comment>
<feature type="compositionally biased region" description="Acidic residues" evidence="14">
    <location>
        <begin position="420"/>
        <end position="444"/>
    </location>
</feature>
<dbReference type="InterPro" id="IPR001752">
    <property type="entry name" value="Kinesin_motor_dom"/>
</dbReference>
<dbReference type="PANTHER" id="PTHR47969">
    <property type="entry name" value="CHROMOSOME-ASSOCIATED KINESIN KIF4A-RELATED"/>
    <property type="match status" value="1"/>
</dbReference>
<keyword evidence="6 13" id="KW-0175">Coiled coil</keyword>
<dbReference type="Pfam" id="PF00225">
    <property type="entry name" value="Kinesin"/>
    <property type="match status" value="1"/>
</dbReference>
<evidence type="ECO:0000256" key="7">
    <source>
        <dbReference type="ARBA" id="ARBA00023175"/>
    </source>
</evidence>
<feature type="region of interest" description="Disordered" evidence="14">
    <location>
        <begin position="735"/>
        <end position="770"/>
    </location>
</feature>
<evidence type="ECO:0000256" key="9">
    <source>
        <dbReference type="ARBA" id="ARBA00058965"/>
    </source>
</evidence>
<comment type="function">
    <text evidence="9">Microtubule-based anterograde translocator for membranous organelles. Plus end-directed microtubule sliding activity in vitro. Plays a role in primary cilia formation. Plays a role in centriole cohesion and subdistal appendage organization and function. Regulates the formation of the subdistal appendage via recruitment of DCTN1 to the centriole. Also required for ciliary basal feet formation and microtubule anchoring to mother centriole.</text>
</comment>
<proteinExistence type="inferred from homology"/>
<dbReference type="InterPro" id="IPR019821">
    <property type="entry name" value="Kinesin_motor_CS"/>
</dbReference>
<keyword evidence="3 12" id="KW-0493">Microtubule</keyword>
<evidence type="ECO:0000256" key="5">
    <source>
        <dbReference type="ARBA" id="ARBA00022840"/>
    </source>
</evidence>
<feature type="coiled-coil region" evidence="13">
    <location>
        <begin position="494"/>
        <end position="655"/>
    </location>
</feature>
<evidence type="ECO:0000256" key="11">
    <source>
        <dbReference type="PROSITE-ProRule" id="PRU00283"/>
    </source>
</evidence>
<keyword evidence="5 11" id="KW-0067">ATP-binding</keyword>
<name>A0A6P6HV34_PUMCO</name>
<evidence type="ECO:0000256" key="6">
    <source>
        <dbReference type="ARBA" id="ARBA00023054"/>
    </source>
</evidence>
<sequence length="770" mass="87705">MLRTWWGLYAKEPSSVKERNESCLFLLQPLTRAVIPLVVLSLTVQNINKSEKPESCDNVKVVVRCRPLNEREKSMCYKQAVSVDEMRGTITVHKTDSSNEPPKTFTFDTVFGPESKQLDVYNLTARPIIDSVLEGYNGTIFAYGQTGTGKTFTMEGVRAVPELRGIIPNSFAHIFGHIAKAEGDTRFLVRVSYLEIYNEEVRDLLGKDQTQRLEVKERPDVGVYIKDLSAYVVNNADDMDRIMTLGHKNRSVGATNMNEHSSRSHAIFTITIECSEKGVDGNMHVRMGKLHLVDLAGSERQAKTGATGQRLKEATKINLSLSTLGNVISALVDGKSTHVPYRNSKLTRLLQDSLGGNSKTMMCANIGPADYNYDETISTLRYANRAKNIKNKARINEDPKDALLRQFQKEIEELKKKLEEGEEISGSDISGSEEEDDEEGEVGEDGEKRKKRRGSSSSSSSDSTCSVIEKPLDKSLPNQAGKKKVSPDKMVEMQAKIDEERKALETKLDMEEEERNKARAELEKREKDLLKAQQEHQSLLEKLSALEKKVIVGGVDLLAKAEEQEKLLEESNMELEERRKRAEQLRRELEEKEQERLDIEEKYTSLQEEAQGKTKKLKKVWTMLMAAKSEMADLQQEHQREIEGLLENIRQLSRELRLQMLIIDNFIPQDYQEMIENYVHWNEDIGEWQLKCVAYTGNNMRKQTPAPDKKEKDPFEVDLSHVYLAYTEESLRQSLMKLERPRTSKGKARPKTGRRKRSAKPETVIDSLLQ</sequence>
<dbReference type="GO" id="GO:0005874">
    <property type="term" value="C:microtubule"/>
    <property type="evidence" value="ECO:0007669"/>
    <property type="project" value="UniProtKB-KW"/>
</dbReference>
<evidence type="ECO:0000256" key="14">
    <source>
        <dbReference type="SAM" id="MobiDB-lite"/>
    </source>
</evidence>
<evidence type="ECO:0000259" key="15">
    <source>
        <dbReference type="PROSITE" id="PS50067"/>
    </source>
</evidence>
<dbReference type="InterPro" id="IPR027417">
    <property type="entry name" value="P-loop_NTPase"/>
</dbReference>
<keyword evidence="2" id="KW-0963">Cytoplasm</keyword>
<evidence type="ECO:0000313" key="17">
    <source>
        <dbReference type="RefSeq" id="XP_025779727.1"/>
    </source>
</evidence>
<dbReference type="CTD" id="11127"/>
<dbReference type="GO" id="GO:0044877">
    <property type="term" value="F:protein-containing complex binding"/>
    <property type="evidence" value="ECO:0007669"/>
    <property type="project" value="UniProtKB-ARBA"/>
</dbReference>
<organism evidence="16 17">
    <name type="scientific">Puma concolor</name>
    <name type="common">Mountain lion</name>
    <name type="synonym">Felis concolor</name>
    <dbReference type="NCBI Taxonomy" id="9696"/>
    <lineage>
        <taxon>Eukaryota</taxon>
        <taxon>Metazoa</taxon>
        <taxon>Chordata</taxon>
        <taxon>Craniata</taxon>
        <taxon>Vertebrata</taxon>
        <taxon>Euteleostomi</taxon>
        <taxon>Mammalia</taxon>
        <taxon>Eutheria</taxon>
        <taxon>Laurasiatheria</taxon>
        <taxon>Carnivora</taxon>
        <taxon>Feliformia</taxon>
        <taxon>Felidae</taxon>
        <taxon>Felinae</taxon>
        <taxon>Puma</taxon>
    </lineage>
</organism>
<dbReference type="InterPro" id="IPR036961">
    <property type="entry name" value="Kinesin_motor_dom_sf"/>
</dbReference>
<dbReference type="PANTHER" id="PTHR47969:SF21">
    <property type="entry name" value="KINESIN-LIKE PROTEIN"/>
    <property type="match status" value="1"/>
</dbReference>
<keyword evidence="8" id="KW-0206">Cytoskeleton</keyword>
<dbReference type="GO" id="GO:0016939">
    <property type="term" value="C:kinesin II complex"/>
    <property type="evidence" value="ECO:0007669"/>
    <property type="project" value="UniProtKB-ARBA"/>
</dbReference>
<dbReference type="Proteomes" id="UP000515131">
    <property type="component" value="Unplaced"/>
</dbReference>
<dbReference type="FunFam" id="3.40.850.10:FF:000028">
    <property type="entry name" value="Kinesin-like protein"/>
    <property type="match status" value="1"/>
</dbReference>
<evidence type="ECO:0000313" key="16">
    <source>
        <dbReference type="Proteomes" id="UP000515131"/>
    </source>
</evidence>
<evidence type="ECO:0000256" key="3">
    <source>
        <dbReference type="ARBA" id="ARBA00022701"/>
    </source>
</evidence>